<dbReference type="PANTHER" id="PTHR23339">
    <property type="entry name" value="TYROSINE SPECIFIC PROTEIN PHOSPHATASE AND DUAL SPECIFICITY PROTEIN PHOSPHATASE"/>
    <property type="match status" value="1"/>
</dbReference>
<sequence length="365" mass="42931">LIACFLVYTMRFKANDAIRFVRIKRPNSVQTRCQIQCVQEFEQFIWPHNFVFSNKNSLKENRVPVMTLAHYLTTQKIMLHGFEARCFRYIPKIIFVVCERLLQLSNCSPVGFVLKQNEFYYRHPNFYFLVSKNQPTIYQNLKNTAKEMEETDQTSDYCNESKNNNSDDWQSDQQLCNITLNQYYSARDSMQLNSAEDVAEAILMDYSTIDENTKASICKYQANLKHGQASWQALQLENNLLVLTGLLMEWLEHLKTPIIHINNLNHIVIYGKDPQFCLKKFELVAQFTIEYLFRFLAHLRPLQKEIQRDIILRVVASLTQQSISIRGSMQPGGNKFKKLRQGTFNKVFEFCTILFELLYENCQIL</sequence>
<dbReference type="AlphaFoldDB" id="A0A1B6DH99"/>
<dbReference type="Gene3D" id="3.90.190.10">
    <property type="entry name" value="Protein tyrosine phosphatase superfamily"/>
    <property type="match status" value="1"/>
</dbReference>
<dbReference type="InterPro" id="IPR029021">
    <property type="entry name" value="Prot-tyrosine_phosphatase-like"/>
</dbReference>
<evidence type="ECO:0008006" key="2">
    <source>
        <dbReference type="Google" id="ProtNLM"/>
    </source>
</evidence>
<dbReference type="InterPro" id="IPR050561">
    <property type="entry name" value="PTP"/>
</dbReference>
<protein>
    <recommendedName>
        <fullName evidence="2">Protein tyrosine phosphatase domain-containing protein 1</fullName>
    </recommendedName>
</protein>
<evidence type="ECO:0000313" key="1">
    <source>
        <dbReference type="EMBL" id="JAS25066.1"/>
    </source>
</evidence>
<dbReference type="SUPFAM" id="SSF52799">
    <property type="entry name" value="(Phosphotyrosine protein) phosphatases II"/>
    <property type="match status" value="1"/>
</dbReference>
<organism evidence="1">
    <name type="scientific">Clastoptera arizonana</name>
    <name type="common">Arizona spittle bug</name>
    <dbReference type="NCBI Taxonomy" id="38151"/>
    <lineage>
        <taxon>Eukaryota</taxon>
        <taxon>Metazoa</taxon>
        <taxon>Ecdysozoa</taxon>
        <taxon>Arthropoda</taxon>
        <taxon>Hexapoda</taxon>
        <taxon>Insecta</taxon>
        <taxon>Pterygota</taxon>
        <taxon>Neoptera</taxon>
        <taxon>Paraneoptera</taxon>
        <taxon>Hemiptera</taxon>
        <taxon>Auchenorrhyncha</taxon>
        <taxon>Cercopoidea</taxon>
        <taxon>Clastopteridae</taxon>
        <taxon>Clastoptera</taxon>
    </lineage>
</organism>
<feature type="non-terminal residue" evidence="1">
    <location>
        <position position="365"/>
    </location>
</feature>
<accession>A0A1B6DH99</accession>
<feature type="non-terminal residue" evidence="1">
    <location>
        <position position="1"/>
    </location>
</feature>
<name>A0A1B6DH99_9HEMI</name>
<gene>
    <name evidence="1" type="ORF">g.44281</name>
</gene>
<dbReference type="EMBL" id="GEDC01012232">
    <property type="protein sequence ID" value="JAS25066.1"/>
    <property type="molecule type" value="Transcribed_RNA"/>
</dbReference>
<proteinExistence type="predicted"/>
<reference evidence="1" key="1">
    <citation type="submission" date="2015-12" db="EMBL/GenBank/DDBJ databases">
        <title>De novo transcriptome assembly of four potential Pierce s Disease insect vectors from Arizona vineyards.</title>
        <authorList>
            <person name="Tassone E.E."/>
        </authorList>
    </citation>
    <scope>NUCLEOTIDE SEQUENCE</scope>
</reference>